<feature type="transmembrane region" description="Helical" evidence="10">
    <location>
        <begin position="211"/>
        <end position="232"/>
    </location>
</feature>
<dbReference type="Pfam" id="PF01529">
    <property type="entry name" value="DHHC"/>
    <property type="match status" value="1"/>
</dbReference>
<evidence type="ECO:0000256" key="3">
    <source>
        <dbReference type="ARBA" id="ARBA00022692"/>
    </source>
</evidence>
<dbReference type="PROSITE" id="PS50216">
    <property type="entry name" value="DHHC"/>
    <property type="match status" value="1"/>
</dbReference>
<dbReference type="InterPro" id="IPR001594">
    <property type="entry name" value="Palmitoyltrfase_DHHC"/>
</dbReference>
<sequence length="474" mass="53127">MHNYEEDRSTSNSFTHLTDFPHSQFRTHPRLVQLAGEKTLLPYYRMHPGRNRFGCRGHCVMSKQLGLFYFTLFLLFGLSGLFFAFDARYLTTSLSPAVPAVGGVLFLFVFFVLLRTSFSDPGILPRATPVEVQCVEGEIFGSADHQYLRSTIPSREIKIRDFPYNQVYCHTCRIYRPPRTSHCSVCDNCIERFDHHCPWIGNCVGARNYRYFVIFLLAVSLLCFYVLCFSVVNVVITYRNTTNITDTVKRTPILSTIFLCLSISGLAFYHVYLSCREISTHEDIRHFPKTLRQMGRENPFSKGNGLVNMLGVLCGPAPPSTLKPWKLVDPEVIGSPNSLMLSSPSLPPRSIEDLATYHKQSVAVRPLRFDSEIQQGEADWRNTTGGYPRQAPSATSVPTNSMTDQNIELQSQSSTSSTKPSKKPRKVTLADELDEHGDRVPSTGFAGRSIVSMTTALPRSAPPSHTASTGQLDG</sequence>
<evidence type="ECO:0000256" key="9">
    <source>
        <dbReference type="ARBA" id="ARBA00048048"/>
    </source>
</evidence>
<keyword evidence="3 10" id="KW-0812">Transmembrane</keyword>
<keyword evidence="2 10" id="KW-0808">Transferase</keyword>
<keyword evidence="7" id="KW-0449">Lipoprotein</keyword>
<accession>A0ABR4QBI9</accession>
<evidence type="ECO:0000259" key="12">
    <source>
        <dbReference type="Pfam" id="PF01529"/>
    </source>
</evidence>
<evidence type="ECO:0000256" key="4">
    <source>
        <dbReference type="ARBA" id="ARBA00022989"/>
    </source>
</evidence>
<comment type="similarity">
    <text evidence="10">Belongs to the DHHC palmitoyltransferase family.</text>
</comment>
<comment type="domain">
    <text evidence="10">The DHHC domain is required for palmitoyltransferase activity.</text>
</comment>
<dbReference type="InterPro" id="IPR039859">
    <property type="entry name" value="PFA4/ZDH16/20/ERF2-like"/>
</dbReference>
<feature type="region of interest" description="Disordered" evidence="11">
    <location>
        <begin position="379"/>
        <end position="474"/>
    </location>
</feature>
<comment type="caution">
    <text evidence="13">The sequence shown here is derived from an EMBL/GenBank/DDBJ whole genome shotgun (WGS) entry which is preliminary data.</text>
</comment>
<keyword evidence="6" id="KW-0564">Palmitate</keyword>
<keyword evidence="4 10" id="KW-1133">Transmembrane helix</keyword>
<evidence type="ECO:0000256" key="8">
    <source>
        <dbReference type="ARBA" id="ARBA00023315"/>
    </source>
</evidence>
<gene>
    <name evidence="13" type="ORF">TcWFU_004835</name>
</gene>
<evidence type="ECO:0000256" key="11">
    <source>
        <dbReference type="SAM" id="MobiDB-lite"/>
    </source>
</evidence>
<evidence type="ECO:0000256" key="7">
    <source>
        <dbReference type="ARBA" id="ARBA00023288"/>
    </source>
</evidence>
<dbReference type="PANTHER" id="PTHR22883">
    <property type="entry name" value="ZINC FINGER DHHC DOMAIN CONTAINING PROTEIN"/>
    <property type="match status" value="1"/>
</dbReference>
<evidence type="ECO:0000313" key="13">
    <source>
        <dbReference type="EMBL" id="KAL5106810.1"/>
    </source>
</evidence>
<evidence type="ECO:0000256" key="6">
    <source>
        <dbReference type="ARBA" id="ARBA00023139"/>
    </source>
</evidence>
<evidence type="ECO:0000256" key="10">
    <source>
        <dbReference type="RuleBase" id="RU079119"/>
    </source>
</evidence>
<feature type="compositionally biased region" description="Low complexity" evidence="11">
    <location>
        <begin position="410"/>
        <end position="419"/>
    </location>
</feature>
<dbReference type="PANTHER" id="PTHR22883:SF43">
    <property type="entry name" value="PALMITOYLTRANSFERASE APP"/>
    <property type="match status" value="1"/>
</dbReference>
<proteinExistence type="inferred from homology"/>
<dbReference type="Proteomes" id="UP001651158">
    <property type="component" value="Unassembled WGS sequence"/>
</dbReference>
<evidence type="ECO:0000256" key="5">
    <source>
        <dbReference type="ARBA" id="ARBA00023136"/>
    </source>
</evidence>
<organism evidence="13 14">
    <name type="scientific">Taenia crassiceps</name>
    <dbReference type="NCBI Taxonomy" id="6207"/>
    <lineage>
        <taxon>Eukaryota</taxon>
        <taxon>Metazoa</taxon>
        <taxon>Spiralia</taxon>
        <taxon>Lophotrochozoa</taxon>
        <taxon>Platyhelminthes</taxon>
        <taxon>Cestoda</taxon>
        <taxon>Eucestoda</taxon>
        <taxon>Cyclophyllidea</taxon>
        <taxon>Taeniidae</taxon>
        <taxon>Taenia</taxon>
    </lineage>
</organism>
<feature type="compositionally biased region" description="Polar residues" evidence="11">
    <location>
        <begin position="392"/>
        <end position="409"/>
    </location>
</feature>
<comment type="subcellular location">
    <subcellularLocation>
        <location evidence="1">Endomembrane system</location>
        <topology evidence="1">Multi-pass membrane protein</topology>
    </subcellularLocation>
</comment>
<feature type="compositionally biased region" description="Polar residues" evidence="11">
    <location>
        <begin position="451"/>
        <end position="474"/>
    </location>
</feature>
<feature type="transmembrane region" description="Helical" evidence="10">
    <location>
        <begin position="66"/>
        <end position="85"/>
    </location>
</feature>
<reference evidence="13 14" key="1">
    <citation type="journal article" date="2022" name="Front. Cell. Infect. Microbiol.">
        <title>The Genomes of Two Strains of Taenia crassiceps the Animal Model for the Study of Human Cysticercosis.</title>
        <authorList>
            <person name="Bobes R.J."/>
            <person name="Estrada K."/>
            <person name="Rios-Valencia D.G."/>
            <person name="Calderon-Gallegos A."/>
            <person name="de la Torre P."/>
            <person name="Carrero J.C."/>
            <person name="Sanchez-Flores A."/>
            <person name="Laclette J.P."/>
        </authorList>
    </citation>
    <scope>NUCLEOTIDE SEQUENCE [LARGE SCALE GENOMIC DNA]</scope>
    <source>
        <strain evidence="13">WFUcys</strain>
    </source>
</reference>
<keyword evidence="5 10" id="KW-0472">Membrane</keyword>
<keyword evidence="8 10" id="KW-0012">Acyltransferase</keyword>
<protein>
    <recommendedName>
        <fullName evidence="10">Palmitoyltransferase</fullName>
        <ecNumber evidence="10">2.3.1.225</ecNumber>
    </recommendedName>
</protein>
<dbReference type="EMBL" id="JAKROA010000005">
    <property type="protein sequence ID" value="KAL5106810.1"/>
    <property type="molecule type" value="Genomic_DNA"/>
</dbReference>
<comment type="catalytic activity">
    <reaction evidence="9 10">
        <text>L-cysteinyl-[protein] + hexadecanoyl-CoA = S-hexadecanoyl-L-cysteinyl-[protein] + CoA</text>
        <dbReference type="Rhea" id="RHEA:36683"/>
        <dbReference type="Rhea" id="RHEA-COMP:10131"/>
        <dbReference type="Rhea" id="RHEA-COMP:11032"/>
        <dbReference type="ChEBI" id="CHEBI:29950"/>
        <dbReference type="ChEBI" id="CHEBI:57287"/>
        <dbReference type="ChEBI" id="CHEBI:57379"/>
        <dbReference type="ChEBI" id="CHEBI:74151"/>
        <dbReference type="EC" id="2.3.1.225"/>
    </reaction>
</comment>
<name>A0ABR4QBI9_9CEST</name>
<dbReference type="EC" id="2.3.1.225" evidence="10"/>
<evidence type="ECO:0000256" key="1">
    <source>
        <dbReference type="ARBA" id="ARBA00004127"/>
    </source>
</evidence>
<feature type="domain" description="Palmitoyltransferase DHHC" evidence="12">
    <location>
        <begin position="165"/>
        <end position="285"/>
    </location>
</feature>
<keyword evidence="14" id="KW-1185">Reference proteome</keyword>
<evidence type="ECO:0000313" key="14">
    <source>
        <dbReference type="Proteomes" id="UP001651158"/>
    </source>
</evidence>
<evidence type="ECO:0000256" key="2">
    <source>
        <dbReference type="ARBA" id="ARBA00022679"/>
    </source>
</evidence>
<feature type="transmembrane region" description="Helical" evidence="10">
    <location>
        <begin position="97"/>
        <end position="114"/>
    </location>
</feature>
<feature type="transmembrane region" description="Helical" evidence="10">
    <location>
        <begin position="252"/>
        <end position="272"/>
    </location>
</feature>